<keyword evidence="2" id="KW-1185">Reference proteome</keyword>
<protein>
    <recommendedName>
        <fullName evidence="3">Integrase</fullName>
    </recommendedName>
</protein>
<organism evidence="1 2">
    <name type="scientific">Photorhabdus kayaii</name>
    <dbReference type="NCBI Taxonomy" id="230088"/>
    <lineage>
        <taxon>Bacteria</taxon>
        <taxon>Pseudomonadati</taxon>
        <taxon>Pseudomonadota</taxon>
        <taxon>Gammaproteobacteria</taxon>
        <taxon>Enterobacterales</taxon>
        <taxon>Morganellaceae</taxon>
        <taxon>Photorhabdus</taxon>
    </lineage>
</organism>
<gene>
    <name evidence="1" type="ORF">GPY42_09930</name>
</gene>
<name>A0ABX0B030_9GAMM</name>
<proteinExistence type="predicted"/>
<evidence type="ECO:0000313" key="1">
    <source>
        <dbReference type="EMBL" id="NDL25491.1"/>
    </source>
</evidence>
<dbReference type="Pfam" id="PF02413">
    <property type="entry name" value="Caudo_TAP"/>
    <property type="match status" value="1"/>
</dbReference>
<evidence type="ECO:0000313" key="2">
    <source>
        <dbReference type="Proteomes" id="UP000470051"/>
    </source>
</evidence>
<evidence type="ECO:0008006" key="3">
    <source>
        <dbReference type="Google" id="ProtNLM"/>
    </source>
</evidence>
<comment type="caution">
    <text evidence="1">The sequence shown here is derived from an EMBL/GenBank/DDBJ whole genome shotgun (WGS) entry which is preliminary data.</text>
</comment>
<dbReference type="RefSeq" id="WP_113041867.1">
    <property type="nucleotide sequence ID" value="NZ_CAWPKC010000011.1"/>
</dbReference>
<dbReference type="InterPro" id="IPR003458">
    <property type="entry name" value="Phage_T4_Gp38_tail_assem"/>
</dbReference>
<reference evidence="1 2" key="1">
    <citation type="submission" date="2019-12" db="EMBL/GenBank/DDBJ databases">
        <title>Engineering Photorhabdus to improve their lethality against agricultural pests.</title>
        <authorList>
            <person name="Machado R.A.R."/>
        </authorList>
    </citation>
    <scope>NUCLEOTIDE SEQUENCE [LARGE SCALE GENOMIC DNA]</scope>
    <source>
        <strain evidence="1 2">M-HU2</strain>
    </source>
</reference>
<dbReference type="EMBL" id="WSFE01000011">
    <property type="protein sequence ID" value="NDL25491.1"/>
    <property type="molecule type" value="Genomic_DNA"/>
</dbReference>
<sequence length="30" mass="3562">MRQVLLEWKKYLAILNQVDTSKASKIDRLT</sequence>
<accession>A0ABX0B030</accession>
<dbReference type="Proteomes" id="UP000470051">
    <property type="component" value="Unassembled WGS sequence"/>
</dbReference>